<feature type="signal peptide" evidence="1">
    <location>
        <begin position="1"/>
        <end position="17"/>
    </location>
</feature>
<gene>
    <name evidence="2" type="ORF">CYLTODRAFT_350963</name>
</gene>
<evidence type="ECO:0000256" key="1">
    <source>
        <dbReference type="SAM" id="SignalP"/>
    </source>
</evidence>
<dbReference type="Proteomes" id="UP000054007">
    <property type="component" value="Unassembled WGS sequence"/>
</dbReference>
<dbReference type="STRING" id="1314674.A0A0D7BEQ2"/>
<keyword evidence="3" id="KW-1185">Reference proteome</keyword>
<proteinExistence type="predicted"/>
<sequence>MRLYAVFAALLIASVDANSCNKGGVYCGQSLLNKGNYYAHIVETLRSVGQPTDDTHVRLSIFDCLSNGDIRYRGFCSKGCGGVGNSNADYCF</sequence>
<dbReference type="OrthoDB" id="2966606at2759"/>
<feature type="chain" id="PRO_5002316994" evidence="1">
    <location>
        <begin position="18"/>
        <end position="92"/>
    </location>
</feature>
<dbReference type="EMBL" id="KN880498">
    <property type="protein sequence ID" value="KIY68660.1"/>
    <property type="molecule type" value="Genomic_DNA"/>
</dbReference>
<evidence type="ECO:0000313" key="3">
    <source>
        <dbReference type="Proteomes" id="UP000054007"/>
    </source>
</evidence>
<evidence type="ECO:0000313" key="2">
    <source>
        <dbReference type="EMBL" id="KIY68660.1"/>
    </source>
</evidence>
<reference evidence="2 3" key="1">
    <citation type="journal article" date="2015" name="Fungal Genet. Biol.">
        <title>Evolution of novel wood decay mechanisms in Agaricales revealed by the genome sequences of Fistulina hepatica and Cylindrobasidium torrendii.</title>
        <authorList>
            <person name="Floudas D."/>
            <person name="Held B.W."/>
            <person name="Riley R."/>
            <person name="Nagy L.G."/>
            <person name="Koehler G."/>
            <person name="Ransdell A.S."/>
            <person name="Younus H."/>
            <person name="Chow J."/>
            <person name="Chiniquy J."/>
            <person name="Lipzen A."/>
            <person name="Tritt A."/>
            <person name="Sun H."/>
            <person name="Haridas S."/>
            <person name="LaButti K."/>
            <person name="Ohm R.A."/>
            <person name="Kues U."/>
            <person name="Blanchette R.A."/>
            <person name="Grigoriev I.V."/>
            <person name="Minto R.E."/>
            <person name="Hibbett D.S."/>
        </authorList>
    </citation>
    <scope>NUCLEOTIDE SEQUENCE [LARGE SCALE GENOMIC DNA]</scope>
    <source>
        <strain evidence="2 3">FP15055 ss-10</strain>
    </source>
</reference>
<keyword evidence="1" id="KW-0732">Signal</keyword>
<name>A0A0D7BEQ2_9AGAR</name>
<organism evidence="2 3">
    <name type="scientific">Cylindrobasidium torrendii FP15055 ss-10</name>
    <dbReference type="NCBI Taxonomy" id="1314674"/>
    <lineage>
        <taxon>Eukaryota</taxon>
        <taxon>Fungi</taxon>
        <taxon>Dikarya</taxon>
        <taxon>Basidiomycota</taxon>
        <taxon>Agaricomycotina</taxon>
        <taxon>Agaricomycetes</taxon>
        <taxon>Agaricomycetidae</taxon>
        <taxon>Agaricales</taxon>
        <taxon>Marasmiineae</taxon>
        <taxon>Physalacriaceae</taxon>
        <taxon>Cylindrobasidium</taxon>
    </lineage>
</organism>
<protein>
    <submittedName>
        <fullName evidence="2">Uncharacterized protein</fullName>
    </submittedName>
</protein>
<accession>A0A0D7BEQ2</accession>
<dbReference type="AlphaFoldDB" id="A0A0D7BEQ2"/>